<comment type="caution">
    <text evidence="6">Lacks conserved residue(s) required for the propagation of feature annotation.</text>
</comment>
<feature type="domain" description="Glucose-6-phosphate dehydrogenase C-terminal" evidence="8">
    <location>
        <begin position="221"/>
        <end position="513"/>
    </location>
</feature>
<evidence type="ECO:0000256" key="6">
    <source>
        <dbReference type="HAMAP-Rule" id="MF_00966"/>
    </source>
</evidence>
<dbReference type="HAMAP" id="MF_00966">
    <property type="entry name" value="G6PD"/>
    <property type="match status" value="1"/>
</dbReference>
<dbReference type="EMBL" id="CP006585">
    <property type="protein sequence ID" value="AGW13231.1"/>
    <property type="molecule type" value="Genomic_DNA"/>
</dbReference>
<keyword evidence="3 6" id="KW-0521">NADP</keyword>
<dbReference type="PANTHER" id="PTHR23429">
    <property type="entry name" value="GLUCOSE-6-PHOSPHATE 1-DEHYDROGENASE G6PD"/>
    <property type="match status" value="1"/>
</dbReference>
<feature type="binding site" evidence="6">
    <location>
        <position position="210"/>
    </location>
    <ligand>
        <name>substrate</name>
    </ligand>
</feature>
<dbReference type="STRING" id="1121448.DGI_1385"/>
<gene>
    <name evidence="6 9" type="primary">zwf</name>
    <name evidence="9" type="ORF">DGI_1385</name>
</gene>
<dbReference type="EC" id="1.1.1.49" evidence="6"/>
<evidence type="ECO:0000256" key="2">
    <source>
        <dbReference type="ARBA" id="ARBA00022526"/>
    </source>
</evidence>
<feature type="binding site" evidence="6">
    <location>
        <position position="214"/>
    </location>
    <ligand>
        <name>substrate</name>
    </ligand>
</feature>
<dbReference type="RefSeq" id="WP_021760028.1">
    <property type="nucleotide sequence ID" value="NC_022444.1"/>
</dbReference>
<keyword evidence="4 6" id="KW-0560">Oxidoreductase</keyword>
<feature type="binding site" evidence="6">
    <location>
        <position position="377"/>
    </location>
    <ligand>
        <name>substrate</name>
    </ligand>
</feature>
<reference evidence="10" key="2">
    <citation type="submission" date="2013-07" db="EMBL/GenBank/DDBJ databases">
        <authorList>
            <person name="Morais-Silva F.O."/>
            <person name="Rezende A.M."/>
            <person name="Pimentel C."/>
            <person name="Resende D.M."/>
            <person name="Santos C.I."/>
            <person name="Clemente C."/>
            <person name="de Oliveira L.M."/>
            <person name="da Silva S.M."/>
            <person name="Costa D.A."/>
            <person name="Varela-Raposo A."/>
            <person name="Horacio E.C.A."/>
            <person name="Matos M."/>
            <person name="Flores O."/>
            <person name="Ruiz J.C."/>
            <person name="Rodrigues-Pousada C."/>
        </authorList>
    </citation>
    <scope>NUCLEOTIDE SEQUENCE [LARGE SCALE GENOMIC DNA]</scope>
    <source>
        <strain evidence="10">ATCC 19364 / DSM 1382 / NCIMB 9332 / VKM B-1759</strain>
    </source>
</reference>
<dbReference type="Proteomes" id="UP000016587">
    <property type="component" value="Chromosome"/>
</dbReference>
<dbReference type="PIRSF" id="PIRSF000110">
    <property type="entry name" value="G6PD"/>
    <property type="match status" value="1"/>
</dbReference>
<evidence type="ECO:0000259" key="8">
    <source>
        <dbReference type="Pfam" id="PF02781"/>
    </source>
</evidence>
<feature type="binding site" evidence="6">
    <location>
        <position position="372"/>
    </location>
    <ligand>
        <name>substrate</name>
    </ligand>
</feature>
<dbReference type="PANTHER" id="PTHR23429:SF0">
    <property type="entry name" value="GLUCOSE-6-PHOSPHATE 1-DEHYDROGENASE"/>
    <property type="match status" value="1"/>
</dbReference>
<evidence type="ECO:0000259" key="7">
    <source>
        <dbReference type="Pfam" id="PF00479"/>
    </source>
</evidence>
<comment type="function">
    <text evidence="6">Catalyzes the oxidation of glucose 6-phosphate to 6-phosphogluconolactone.</text>
</comment>
<dbReference type="SUPFAM" id="SSF51735">
    <property type="entry name" value="NAD(P)-binding Rossmann-fold domains"/>
    <property type="match status" value="1"/>
</dbReference>
<reference evidence="9 10" key="1">
    <citation type="journal article" date="2013" name="J. Bacteriol.">
        <title>Roles of HynAB and Ech, the only two hydrogenases found in the model sulfate reducer Desulfovibrio gigas.</title>
        <authorList>
            <person name="Morais-Silva F.O."/>
            <person name="Santos C.I."/>
            <person name="Rodrigues R."/>
            <person name="Pereira I.A."/>
            <person name="Rodrigues-Pousada C."/>
        </authorList>
    </citation>
    <scope>NUCLEOTIDE SEQUENCE [LARGE SCALE GENOMIC DNA]</scope>
    <source>
        <strain evidence="10">ATCC 19364 / DSM 1382 / NCIMB 9332 / VKM B-1759</strain>
    </source>
</reference>
<dbReference type="InterPro" id="IPR036291">
    <property type="entry name" value="NAD(P)-bd_dom_sf"/>
</dbReference>
<keyword evidence="2 6" id="KW-0313">Glucose metabolism</keyword>
<dbReference type="UniPathway" id="UPA00115">
    <property type="reaction ID" value="UER00408"/>
</dbReference>
<comment type="pathway">
    <text evidence="1 6">Carbohydrate degradation; pentose phosphate pathway; D-ribulose 5-phosphate from D-glucose 6-phosphate (oxidative stage): step 1/3.</text>
</comment>
<feature type="binding site" evidence="6">
    <location>
        <begin position="116"/>
        <end position="117"/>
    </location>
    <ligand>
        <name>NADP(+)</name>
        <dbReference type="ChEBI" id="CHEBI:58349"/>
    </ligand>
</feature>
<dbReference type="PRINTS" id="PR00079">
    <property type="entry name" value="G6PDHDRGNASE"/>
</dbReference>
<dbReference type="GO" id="GO:0006006">
    <property type="term" value="P:glucose metabolic process"/>
    <property type="evidence" value="ECO:0007669"/>
    <property type="project" value="UniProtKB-KW"/>
</dbReference>
<feature type="domain" description="Glucose-6-phosphate dehydrogenase NAD-binding" evidence="7">
    <location>
        <begin position="39"/>
        <end position="219"/>
    </location>
</feature>
<dbReference type="SUPFAM" id="SSF55347">
    <property type="entry name" value="Glyceraldehyde-3-phosphate dehydrogenase-like, C-terminal domain"/>
    <property type="match status" value="1"/>
</dbReference>
<dbReference type="Gene3D" id="3.40.50.720">
    <property type="entry name" value="NAD(P)-binding Rossmann-like Domain"/>
    <property type="match status" value="1"/>
</dbReference>
<evidence type="ECO:0000256" key="5">
    <source>
        <dbReference type="ARBA" id="ARBA00023277"/>
    </source>
</evidence>
<comment type="catalytic activity">
    <reaction evidence="6">
        <text>D-glucose 6-phosphate + NADP(+) = 6-phospho-D-glucono-1,5-lactone + NADPH + H(+)</text>
        <dbReference type="Rhea" id="RHEA:15841"/>
        <dbReference type="ChEBI" id="CHEBI:15378"/>
        <dbReference type="ChEBI" id="CHEBI:57783"/>
        <dbReference type="ChEBI" id="CHEBI:57955"/>
        <dbReference type="ChEBI" id="CHEBI:58349"/>
        <dbReference type="ChEBI" id="CHEBI:61548"/>
        <dbReference type="EC" id="1.1.1.49"/>
    </reaction>
</comment>
<keyword evidence="5 6" id="KW-0119">Carbohydrate metabolism</keyword>
<dbReference type="InterPro" id="IPR001282">
    <property type="entry name" value="G6P_DH"/>
</dbReference>
<dbReference type="NCBIfam" id="TIGR00871">
    <property type="entry name" value="zwf"/>
    <property type="match status" value="1"/>
</dbReference>
<evidence type="ECO:0000256" key="4">
    <source>
        <dbReference type="ARBA" id="ARBA00023002"/>
    </source>
</evidence>
<dbReference type="AlphaFoldDB" id="T2GAT2"/>
<feature type="binding site" evidence="6">
    <location>
        <position position="180"/>
    </location>
    <ligand>
        <name>NADP(+)</name>
        <dbReference type="ChEBI" id="CHEBI:58349"/>
    </ligand>
</feature>
<organism evidence="9 10">
    <name type="scientific">Megalodesulfovibrio gigas (strain ATCC 19364 / DSM 1382 / NCIMB 9332 / VKM B-1759)</name>
    <name type="common">Desulfovibrio gigas</name>
    <dbReference type="NCBI Taxonomy" id="1121448"/>
    <lineage>
        <taxon>Bacteria</taxon>
        <taxon>Pseudomonadati</taxon>
        <taxon>Thermodesulfobacteriota</taxon>
        <taxon>Desulfovibrionia</taxon>
        <taxon>Desulfovibrionales</taxon>
        <taxon>Desulfovibrionaceae</taxon>
        <taxon>Megalodesulfovibrio</taxon>
    </lineage>
</organism>
<dbReference type="PATRIC" id="fig|1121448.10.peg.1380"/>
<dbReference type="Pfam" id="PF00479">
    <property type="entry name" value="G6PD_N"/>
    <property type="match status" value="1"/>
</dbReference>
<dbReference type="HOGENOM" id="CLU_013524_5_0_7"/>
<feature type="active site" description="Proton acceptor" evidence="6">
    <location>
        <position position="272"/>
    </location>
</feature>
<evidence type="ECO:0000313" key="9">
    <source>
        <dbReference type="EMBL" id="AGW13231.1"/>
    </source>
</evidence>
<evidence type="ECO:0000256" key="1">
    <source>
        <dbReference type="ARBA" id="ARBA00004937"/>
    </source>
</evidence>
<dbReference type="GO" id="GO:0005829">
    <property type="term" value="C:cytosol"/>
    <property type="evidence" value="ECO:0007669"/>
    <property type="project" value="TreeGrafter"/>
</dbReference>
<sequence>MPEPQSAIASAQVSALNGLTAASGGQCLLDRAGPPCVVVVFGATGDLTFRKLFPSLYDLHCLGSLDSRSCIVGVGRSALDHAAFRERMRESLTQAGVEDLSRWDDLAARLYYCSVDVDTGTGMDALHALCNELDTARQIGGNRLYYLAVPPTAYETIATRLGQAGMASEAQGFARIVIEKPFGSDLVTAKALDAAIHQHFTEHQVFRIDHYLAKETVQNIMVLRFANAIFEPLWDRRYIDHVRITAAESLGVEHRAAFYEQAGVLRDMFQNHMMQLLALCAMEPPSQFEAELVRDEKTKVYRALRPFPVGRLNEHLVLGQYGAGMIDDRKVPAYVDEPGVPADSATPTYACMKVFIDNWRWQGVPFYLVSGKRLRRKHTEIVVKFKEVPYSMFRKVLGEHISANTLILSIQPREEVILTFQTKLPGPMCLRTVRMEFDYNAGVKRPKTDAYVKVLQDVLLGDQTLFWRQDSVELCWGFLTPILQECDCPDKAERLYLYRAGSDGPQEVRHILSPATMQHGTTP</sequence>
<dbReference type="eggNOG" id="COG0364">
    <property type="taxonomic scope" value="Bacteria"/>
</dbReference>
<evidence type="ECO:0000256" key="3">
    <source>
        <dbReference type="ARBA" id="ARBA00022857"/>
    </source>
</evidence>
<name>T2GAT2_MEGG1</name>
<feature type="binding site" evidence="6">
    <location>
        <position position="267"/>
    </location>
    <ligand>
        <name>substrate</name>
    </ligand>
</feature>
<feature type="binding site" evidence="6">
    <location>
        <position position="76"/>
    </location>
    <ligand>
        <name>NADP(+)</name>
        <dbReference type="ChEBI" id="CHEBI:58349"/>
    </ligand>
</feature>
<dbReference type="InterPro" id="IPR022675">
    <property type="entry name" value="G6P_DH_C"/>
</dbReference>
<dbReference type="GO" id="GO:0004345">
    <property type="term" value="F:glucose-6-phosphate dehydrogenase activity"/>
    <property type="evidence" value="ECO:0007669"/>
    <property type="project" value="UniProtKB-UniRule"/>
</dbReference>
<dbReference type="GO" id="GO:0009051">
    <property type="term" value="P:pentose-phosphate shunt, oxidative branch"/>
    <property type="evidence" value="ECO:0007669"/>
    <property type="project" value="TreeGrafter"/>
</dbReference>
<accession>T2GAT2</accession>
<dbReference type="Gene3D" id="3.30.360.10">
    <property type="entry name" value="Dihydrodipicolinate Reductase, domain 2"/>
    <property type="match status" value="1"/>
</dbReference>
<dbReference type="GO" id="GO:0050661">
    <property type="term" value="F:NADP binding"/>
    <property type="evidence" value="ECO:0007669"/>
    <property type="project" value="UniProtKB-UniRule"/>
</dbReference>
<feature type="binding site" evidence="6">
    <location>
        <position position="248"/>
    </location>
    <ligand>
        <name>substrate</name>
    </ligand>
</feature>
<dbReference type="InterPro" id="IPR022674">
    <property type="entry name" value="G6P_DH_NAD-bd"/>
</dbReference>
<dbReference type="OrthoDB" id="9802739at2"/>
<evidence type="ECO:0000313" key="10">
    <source>
        <dbReference type="Proteomes" id="UP000016587"/>
    </source>
</evidence>
<dbReference type="Pfam" id="PF02781">
    <property type="entry name" value="G6PD_C"/>
    <property type="match status" value="1"/>
</dbReference>
<keyword evidence="10" id="KW-1185">Reference proteome</keyword>
<protein>
    <recommendedName>
        <fullName evidence="6">Glucose-6-phosphate 1-dehydrogenase</fullName>
        <shortName evidence="6">G6PD</shortName>
        <ecNumber evidence="6">1.1.1.49</ecNumber>
    </recommendedName>
</protein>
<comment type="similarity">
    <text evidence="6">Belongs to the glucose-6-phosphate dehydrogenase family.</text>
</comment>
<proteinExistence type="inferred from homology"/>
<dbReference type="KEGG" id="dgg:DGI_1385"/>